<keyword evidence="1" id="KW-1133">Transmembrane helix</keyword>
<gene>
    <name evidence="2" type="ORF">FHS68_004603</name>
</gene>
<evidence type="ECO:0000256" key="1">
    <source>
        <dbReference type="SAM" id="Phobius"/>
    </source>
</evidence>
<accession>A0ABX0UQZ4</accession>
<proteinExistence type="predicted"/>
<sequence length="282" mass="32686">MEKSLIACKNCGNQFSGKYCSHCGEKVYGEHDRSVLHFLEEVFHFATHFEGALLTTIKTFILHPGKVSDDYCFGIRKKYFKPISLYLLLVVLYLLFPKFEGLNMRLQFYERQPVYGQFAGQKIKSVMQKTGMSFAQLEEVFRAKSEKTSKFLLPVLIPLTALFFWLLTFRRRKYFFDQIIFATEANCIFLLWGFLAFPVLLLLADYVNYSINHTHLRPAERIVAILVYLGACIFVAVGSRRFYKLSYPQSIAFALLFGAVQVFNVTVPYKFLSFIITISQIH</sequence>
<evidence type="ECO:0000313" key="2">
    <source>
        <dbReference type="EMBL" id="NIJ55414.1"/>
    </source>
</evidence>
<feature type="transmembrane region" description="Helical" evidence="1">
    <location>
        <begin position="179"/>
        <end position="202"/>
    </location>
</feature>
<dbReference type="Proteomes" id="UP001179181">
    <property type="component" value="Unassembled WGS sequence"/>
</dbReference>
<dbReference type="EMBL" id="JAASQJ010000005">
    <property type="protein sequence ID" value="NIJ55414.1"/>
    <property type="molecule type" value="Genomic_DNA"/>
</dbReference>
<dbReference type="Pfam" id="PF12412">
    <property type="entry name" value="DUF3667"/>
    <property type="match status" value="1"/>
</dbReference>
<feature type="transmembrane region" description="Helical" evidence="1">
    <location>
        <begin position="251"/>
        <end position="272"/>
    </location>
</feature>
<dbReference type="RefSeq" id="WP_167275189.1">
    <property type="nucleotide sequence ID" value="NZ_JAASQJ010000005.1"/>
</dbReference>
<feature type="transmembrane region" description="Helical" evidence="1">
    <location>
        <begin position="151"/>
        <end position="167"/>
    </location>
</feature>
<evidence type="ECO:0008006" key="4">
    <source>
        <dbReference type="Google" id="ProtNLM"/>
    </source>
</evidence>
<organism evidence="2 3">
    <name type="scientific">Dyadobacter arcticus</name>
    <dbReference type="NCBI Taxonomy" id="1078754"/>
    <lineage>
        <taxon>Bacteria</taxon>
        <taxon>Pseudomonadati</taxon>
        <taxon>Bacteroidota</taxon>
        <taxon>Cytophagia</taxon>
        <taxon>Cytophagales</taxon>
        <taxon>Spirosomataceae</taxon>
        <taxon>Dyadobacter</taxon>
    </lineage>
</organism>
<keyword evidence="3" id="KW-1185">Reference proteome</keyword>
<feature type="transmembrane region" description="Helical" evidence="1">
    <location>
        <begin position="79"/>
        <end position="96"/>
    </location>
</feature>
<reference evidence="2 3" key="1">
    <citation type="submission" date="2020-03" db="EMBL/GenBank/DDBJ databases">
        <title>Genomic Encyclopedia of Type Strains, Phase IV (KMG-IV): sequencing the most valuable type-strain genomes for metagenomic binning, comparative biology and taxonomic classification.</title>
        <authorList>
            <person name="Goeker M."/>
        </authorList>
    </citation>
    <scope>NUCLEOTIDE SEQUENCE [LARGE SCALE GENOMIC DNA]</scope>
    <source>
        <strain evidence="2 3">DSM 102865</strain>
    </source>
</reference>
<name>A0ABX0UQZ4_9BACT</name>
<keyword evidence="1" id="KW-0472">Membrane</keyword>
<protein>
    <recommendedName>
        <fullName evidence="4">DUF3667 domain-containing protein</fullName>
    </recommendedName>
</protein>
<feature type="transmembrane region" description="Helical" evidence="1">
    <location>
        <begin position="222"/>
        <end position="239"/>
    </location>
</feature>
<comment type="caution">
    <text evidence="2">The sequence shown here is derived from an EMBL/GenBank/DDBJ whole genome shotgun (WGS) entry which is preliminary data.</text>
</comment>
<dbReference type="InterPro" id="IPR022134">
    <property type="entry name" value="DUF3667"/>
</dbReference>
<keyword evidence="1" id="KW-0812">Transmembrane</keyword>
<evidence type="ECO:0000313" key="3">
    <source>
        <dbReference type="Proteomes" id="UP001179181"/>
    </source>
</evidence>